<dbReference type="EMBL" id="JABENB010000002">
    <property type="protein sequence ID" value="NNG40238.1"/>
    <property type="molecule type" value="Genomic_DNA"/>
</dbReference>
<dbReference type="InterPro" id="IPR045596">
    <property type="entry name" value="DUF6459"/>
</dbReference>
<evidence type="ECO:0000313" key="2">
    <source>
        <dbReference type="Proteomes" id="UP000557772"/>
    </source>
</evidence>
<dbReference type="Proteomes" id="UP000557772">
    <property type="component" value="Unassembled WGS sequence"/>
</dbReference>
<evidence type="ECO:0000313" key="1">
    <source>
        <dbReference type="EMBL" id="NNG40238.1"/>
    </source>
</evidence>
<reference evidence="1 2" key="1">
    <citation type="submission" date="2020-05" db="EMBL/GenBank/DDBJ databases">
        <title>Flexivirga sp. ID2601S isolated from air conditioner.</title>
        <authorList>
            <person name="Kim D.H."/>
        </authorList>
    </citation>
    <scope>NUCLEOTIDE SEQUENCE [LARGE SCALE GENOMIC DNA]</scope>
    <source>
        <strain evidence="1 2">ID2601S</strain>
    </source>
</reference>
<gene>
    <name evidence="1" type="ORF">HJ588_13275</name>
</gene>
<evidence type="ECO:0008006" key="3">
    <source>
        <dbReference type="Google" id="ProtNLM"/>
    </source>
</evidence>
<comment type="caution">
    <text evidence="1">The sequence shown here is derived from an EMBL/GenBank/DDBJ whole genome shotgun (WGS) entry which is preliminary data.</text>
</comment>
<dbReference type="RefSeq" id="WP_171156332.1">
    <property type="nucleotide sequence ID" value="NZ_JABENB010000002.1"/>
</dbReference>
<keyword evidence="2" id="KW-1185">Reference proteome</keyword>
<organism evidence="1 2">
    <name type="scientific">Flexivirga aerilata</name>
    <dbReference type="NCBI Taxonomy" id="1656889"/>
    <lineage>
        <taxon>Bacteria</taxon>
        <taxon>Bacillati</taxon>
        <taxon>Actinomycetota</taxon>
        <taxon>Actinomycetes</taxon>
        <taxon>Micrococcales</taxon>
        <taxon>Dermacoccaceae</taxon>
        <taxon>Flexivirga</taxon>
    </lineage>
</organism>
<dbReference type="Pfam" id="PF20060">
    <property type="entry name" value="DUF6459"/>
    <property type="match status" value="1"/>
</dbReference>
<sequence>MSLPAYSAPLRLRPASGWGPPALDEQAVDLLYDEAVALSRDQRRGYSQPTLRVHLRAADLDPMFGPQATQRAALPDPEPWLRQLAAAMLECMTGVRAPSQIARWVSPLVLERVNRRNVIARRRGAHPISPPRVRKVHVCEPDDGVAEASVVVHHHGRVRAMALRMVGVDGRWMITAMELG</sequence>
<accession>A0A849ALQ3</accession>
<dbReference type="AlphaFoldDB" id="A0A849ALQ3"/>
<proteinExistence type="predicted"/>
<name>A0A849ALQ3_9MICO</name>
<protein>
    <recommendedName>
        <fullName evidence="3">3-hydroxyacyl-CoA dehydrogenase</fullName>
    </recommendedName>
</protein>